<reference evidence="2" key="1">
    <citation type="submission" date="2021-06" db="EMBL/GenBank/DDBJ databases">
        <authorList>
            <person name="Hodson N. C."/>
            <person name="Mongue J. A."/>
            <person name="Jaron S. K."/>
        </authorList>
    </citation>
    <scope>NUCLEOTIDE SEQUENCE</scope>
</reference>
<evidence type="ECO:0008006" key="4">
    <source>
        <dbReference type="Google" id="ProtNLM"/>
    </source>
</evidence>
<feature type="chain" id="PRO_5035151932" description="Sodefrin-like factor" evidence="1">
    <location>
        <begin position="27"/>
        <end position="152"/>
    </location>
</feature>
<evidence type="ECO:0000313" key="2">
    <source>
        <dbReference type="EMBL" id="CAG7786394.1"/>
    </source>
</evidence>
<feature type="signal peptide" evidence="1">
    <location>
        <begin position="1"/>
        <end position="26"/>
    </location>
</feature>
<protein>
    <recommendedName>
        <fullName evidence="4">Sodefrin-like factor</fullName>
    </recommendedName>
</protein>
<organism evidence="2 3">
    <name type="scientific">Allacma fusca</name>
    <dbReference type="NCBI Taxonomy" id="39272"/>
    <lineage>
        <taxon>Eukaryota</taxon>
        <taxon>Metazoa</taxon>
        <taxon>Ecdysozoa</taxon>
        <taxon>Arthropoda</taxon>
        <taxon>Hexapoda</taxon>
        <taxon>Collembola</taxon>
        <taxon>Symphypleona</taxon>
        <taxon>Sminthuridae</taxon>
        <taxon>Allacma</taxon>
    </lineage>
</organism>
<evidence type="ECO:0000313" key="3">
    <source>
        <dbReference type="Proteomes" id="UP000708208"/>
    </source>
</evidence>
<evidence type="ECO:0000256" key="1">
    <source>
        <dbReference type="SAM" id="SignalP"/>
    </source>
</evidence>
<accession>A0A8J2L2Q4</accession>
<dbReference type="AlphaFoldDB" id="A0A8J2L2Q4"/>
<proteinExistence type="predicted"/>
<gene>
    <name evidence="2" type="ORF">AFUS01_LOCUS24964</name>
</gene>
<dbReference type="Proteomes" id="UP000708208">
    <property type="component" value="Unassembled WGS sequence"/>
</dbReference>
<comment type="caution">
    <text evidence="2">The sequence shown here is derived from an EMBL/GenBank/DDBJ whole genome shotgun (WGS) entry which is preliminary data.</text>
</comment>
<sequence>MGNNSWMLPKLIQYISILILLGPIQAEEVPCNNTGICLKCTGDASTIETSPVPLNWNCIQGSQCDTQIPYNYNDTEHCVDKICFVKSSGTIVERGCGQPATPPGGTCPHSINGSFICWFHESDHAQACTCDSSNGTCNNEYVDQCYLSPPTI</sequence>
<keyword evidence="3" id="KW-1185">Reference proteome</keyword>
<keyword evidence="1" id="KW-0732">Signal</keyword>
<name>A0A8J2L2Q4_9HEXA</name>
<dbReference type="EMBL" id="CAJVCH010317114">
    <property type="protein sequence ID" value="CAG7786394.1"/>
    <property type="molecule type" value="Genomic_DNA"/>
</dbReference>